<dbReference type="RefSeq" id="WP_041965134.1">
    <property type="nucleotide sequence ID" value="NZ_BASE01000029.1"/>
</dbReference>
<dbReference type="Gene3D" id="3.30.310.160">
    <property type="entry name" value="YycH protein, domain 2"/>
    <property type="match status" value="1"/>
</dbReference>
<keyword evidence="1" id="KW-1133">Transmembrane helix</keyword>
<dbReference type="EMBL" id="BASE01000029">
    <property type="protein sequence ID" value="GAM13272.1"/>
    <property type="molecule type" value="Genomic_DNA"/>
</dbReference>
<dbReference type="AlphaFoldDB" id="A0A0A8X2L6"/>
<keyword evidence="4" id="KW-1185">Reference proteome</keyword>
<dbReference type="STRING" id="1321606.SAMD00020551_1410"/>
<accession>A0A0A8X2L6</accession>
<reference evidence="3 4" key="1">
    <citation type="submission" date="2013-06" db="EMBL/GenBank/DDBJ databases">
        <title>Whole genome shotgun sequence of Bacillus selenatarsenatis SF-1.</title>
        <authorList>
            <person name="Kuroda M."/>
            <person name="Sei K."/>
            <person name="Yamashita M."/>
            <person name="Ike M."/>
        </authorList>
    </citation>
    <scope>NUCLEOTIDE SEQUENCE [LARGE SCALE GENOMIC DNA]</scope>
    <source>
        <strain evidence="3 4">SF-1</strain>
    </source>
</reference>
<keyword evidence="1" id="KW-0472">Membrane</keyword>
<evidence type="ECO:0000256" key="1">
    <source>
        <dbReference type="SAM" id="Phobius"/>
    </source>
</evidence>
<gene>
    <name evidence="3" type="ORF">SAMD00020551_1410</name>
</gene>
<evidence type="ECO:0000313" key="3">
    <source>
        <dbReference type="EMBL" id="GAM13272.1"/>
    </source>
</evidence>
<dbReference type="Gene3D" id="3.10.450.310">
    <property type="match status" value="1"/>
</dbReference>
<evidence type="ECO:0000259" key="2">
    <source>
        <dbReference type="Pfam" id="PF07435"/>
    </source>
</evidence>
<organism evidence="3 4">
    <name type="scientific">Mesobacillus selenatarsenatis (strain DSM 18680 / JCM 14380 / FERM P-15431 / SF-1)</name>
    <dbReference type="NCBI Taxonomy" id="1321606"/>
    <lineage>
        <taxon>Bacteria</taxon>
        <taxon>Bacillati</taxon>
        <taxon>Bacillota</taxon>
        <taxon>Bacilli</taxon>
        <taxon>Bacillales</taxon>
        <taxon>Bacillaceae</taxon>
        <taxon>Mesobacillus</taxon>
    </lineage>
</organism>
<proteinExistence type="predicted"/>
<protein>
    <recommendedName>
        <fullName evidence="2">Regulatory protein YycH domain-containing protein</fullName>
    </recommendedName>
</protein>
<dbReference type="InterPro" id="IPR042274">
    <property type="entry name" value="YycH/YycI_2"/>
</dbReference>
<sequence>MTYENIKTGILTFLVILSGFLTWNIWTYQPDYEVVNNQKTFEDISIATQKEIKKIVKPHQVIYHVNGKQFGSVDNGYIDDVIGVISRWKYFDIEKYPGRISEFNEKIAQGENTEVIFPDEVPIELYKRVLNIDEKDMPKFDFDRIIINSETQQKQEGIVYFFSQKNQEAYVSNVSPSYINDFTNQFYDSAKRLTPYFLHTVSDIKKIYLPTEKVKMVLHTYYQNPLDSEQFKDALFADPSFVQRSIVDGIEEYTDDASKMIVDTDTNMINYVNPVRSGDSVIGTNNVLQKSIEFVNNHGGWTEPYRYVYKDDFNQNVLFRLYSKEGYPVFNQIGMSEIYQHWKQSEISRYVRPGFHLELPLNPDVVTKTLPSGYEALEYLQSKKDFKPELLQNLMPGYYMTQGPENSLILLEPGWFYLYDQEWRQLMWEEELNNGLE</sequence>
<dbReference type="Pfam" id="PF07435">
    <property type="entry name" value="YycH"/>
    <property type="match status" value="1"/>
</dbReference>
<name>A0A0A8X2L6_MESS1</name>
<dbReference type="CDD" id="cd15787">
    <property type="entry name" value="YycH_N"/>
    <property type="match status" value="1"/>
</dbReference>
<comment type="caution">
    <text evidence="3">The sequence shown here is derived from an EMBL/GenBank/DDBJ whole genome shotgun (WGS) entry which is preliminary data.</text>
</comment>
<feature type="domain" description="Regulatory protein YycH" evidence="2">
    <location>
        <begin position="4"/>
        <end position="436"/>
    </location>
</feature>
<keyword evidence="1" id="KW-0812">Transmembrane</keyword>
<feature type="transmembrane region" description="Helical" evidence="1">
    <location>
        <begin position="9"/>
        <end position="26"/>
    </location>
</feature>
<evidence type="ECO:0000313" key="4">
    <source>
        <dbReference type="Proteomes" id="UP000031014"/>
    </source>
</evidence>
<dbReference type="InterPro" id="IPR009996">
    <property type="entry name" value="YycH"/>
</dbReference>
<dbReference type="Proteomes" id="UP000031014">
    <property type="component" value="Unassembled WGS sequence"/>
</dbReference>
<dbReference type="OrthoDB" id="2382185at2"/>